<reference evidence="10" key="1">
    <citation type="submission" date="2025-08" db="UniProtKB">
        <authorList>
            <consortium name="RefSeq"/>
        </authorList>
    </citation>
    <scope>IDENTIFICATION</scope>
    <source>
        <tissue evidence="10">Gonads</tissue>
    </source>
</reference>
<dbReference type="InParanoid" id="A0A6J2Y3T1"/>
<evidence type="ECO:0000256" key="7">
    <source>
        <dbReference type="SAM" id="MobiDB-lite"/>
    </source>
</evidence>
<keyword evidence="5 6" id="KW-0067">ATP-binding</keyword>
<dbReference type="PROSITE" id="PS00108">
    <property type="entry name" value="PROTEIN_KINASE_ST"/>
    <property type="match status" value="1"/>
</dbReference>
<dbReference type="GO" id="GO:0005524">
    <property type="term" value="F:ATP binding"/>
    <property type="evidence" value="ECO:0007669"/>
    <property type="project" value="UniProtKB-UniRule"/>
</dbReference>
<dbReference type="GO" id="GO:0000776">
    <property type="term" value="C:kinetochore"/>
    <property type="evidence" value="ECO:0007669"/>
    <property type="project" value="TreeGrafter"/>
</dbReference>
<evidence type="ECO:0000256" key="3">
    <source>
        <dbReference type="ARBA" id="ARBA00022741"/>
    </source>
</evidence>
<keyword evidence="9" id="KW-1185">Reference proteome</keyword>
<dbReference type="InterPro" id="IPR017441">
    <property type="entry name" value="Protein_kinase_ATP_BS"/>
</dbReference>
<dbReference type="InterPro" id="IPR011009">
    <property type="entry name" value="Kinase-like_dom_sf"/>
</dbReference>
<dbReference type="RefSeq" id="XP_030758473.1">
    <property type="nucleotide sequence ID" value="XM_030902613.1"/>
</dbReference>
<evidence type="ECO:0000256" key="4">
    <source>
        <dbReference type="ARBA" id="ARBA00022777"/>
    </source>
</evidence>
<dbReference type="GO" id="GO:0004674">
    <property type="term" value="F:protein serine/threonine kinase activity"/>
    <property type="evidence" value="ECO:0007669"/>
    <property type="project" value="UniProtKB-KW"/>
</dbReference>
<keyword evidence="4 10" id="KW-0418">Kinase</keyword>
<dbReference type="GO" id="GO:0033316">
    <property type="term" value="P:meiotic spindle assembly checkpoint signaling"/>
    <property type="evidence" value="ECO:0007669"/>
    <property type="project" value="TreeGrafter"/>
</dbReference>
<evidence type="ECO:0000256" key="5">
    <source>
        <dbReference type="ARBA" id="ARBA00022840"/>
    </source>
</evidence>
<dbReference type="Pfam" id="PF00069">
    <property type="entry name" value="Pkinase"/>
    <property type="match status" value="1"/>
</dbReference>
<feature type="binding site" evidence="6">
    <location>
        <position position="314"/>
    </location>
    <ligand>
        <name>ATP</name>
        <dbReference type="ChEBI" id="CHEBI:30616"/>
    </ligand>
</feature>
<dbReference type="InterPro" id="IPR008271">
    <property type="entry name" value="Ser/Thr_kinase_AS"/>
</dbReference>
<proteinExistence type="predicted"/>
<protein>
    <submittedName>
        <fullName evidence="10">Dual specificity protein kinase TTK isoform X1</fullName>
    </submittedName>
</protein>
<dbReference type="SUPFAM" id="SSF56112">
    <property type="entry name" value="Protein kinase-like (PK-like)"/>
    <property type="match status" value="1"/>
</dbReference>
<evidence type="ECO:0000256" key="2">
    <source>
        <dbReference type="ARBA" id="ARBA00022679"/>
    </source>
</evidence>
<evidence type="ECO:0000313" key="10">
    <source>
        <dbReference type="RefSeq" id="XP_030758473.1"/>
    </source>
</evidence>
<dbReference type="Proteomes" id="UP000504635">
    <property type="component" value="Unplaced"/>
</dbReference>
<dbReference type="OrthoDB" id="20524at2759"/>
<dbReference type="GO" id="GO:0034501">
    <property type="term" value="P:protein localization to kinetochore"/>
    <property type="evidence" value="ECO:0007669"/>
    <property type="project" value="TreeGrafter"/>
</dbReference>
<dbReference type="PANTHER" id="PTHR22974:SF21">
    <property type="entry name" value="DUAL SPECIFICITY PROTEIN KINASE TTK"/>
    <property type="match status" value="1"/>
</dbReference>
<evidence type="ECO:0000256" key="1">
    <source>
        <dbReference type="ARBA" id="ARBA00022527"/>
    </source>
</evidence>
<dbReference type="Gene3D" id="1.10.510.10">
    <property type="entry name" value="Transferase(Phosphotransferase) domain 1"/>
    <property type="match status" value="1"/>
</dbReference>
<keyword evidence="1" id="KW-0723">Serine/threonine-protein kinase</keyword>
<evidence type="ECO:0000313" key="9">
    <source>
        <dbReference type="Proteomes" id="UP000504635"/>
    </source>
</evidence>
<dbReference type="PROSITE" id="PS00107">
    <property type="entry name" value="PROTEIN_KINASE_ATP"/>
    <property type="match status" value="1"/>
</dbReference>
<feature type="domain" description="Protein kinase" evidence="8">
    <location>
        <begin position="285"/>
        <end position="561"/>
    </location>
</feature>
<dbReference type="GeneID" id="115884120"/>
<dbReference type="AlphaFoldDB" id="A0A6J2Y3T1"/>
<dbReference type="PANTHER" id="PTHR22974">
    <property type="entry name" value="MIXED LINEAGE PROTEIN KINASE"/>
    <property type="match status" value="1"/>
</dbReference>
<name>A0A6J2Y3T1_SITOR</name>
<accession>A0A6J2Y3T1</accession>
<dbReference type="GO" id="GO:0005634">
    <property type="term" value="C:nucleus"/>
    <property type="evidence" value="ECO:0007669"/>
    <property type="project" value="TreeGrafter"/>
</dbReference>
<keyword evidence="3 6" id="KW-0547">Nucleotide-binding</keyword>
<evidence type="ECO:0000256" key="6">
    <source>
        <dbReference type="PROSITE-ProRule" id="PRU10141"/>
    </source>
</evidence>
<evidence type="ECO:0000259" key="8">
    <source>
        <dbReference type="PROSITE" id="PS50011"/>
    </source>
</evidence>
<dbReference type="SMART" id="SM00220">
    <property type="entry name" value="S_TKc"/>
    <property type="match status" value="1"/>
</dbReference>
<dbReference type="CTD" id="42126"/>
<organism evidence="9 10">
    <name type="scientific">Sitophilus oryzae</name>
    <name type="common">Rice weevil</name>
    <name type="synonym">Curculio oryzae</name>
    <dbReference type="NCBI Taxonomy" id="7048"/>
    <lineage>
        <taxon>Eukaryota</taxon>
        <taxon>Metazoa</taxon>
        <taxon>Ecdysozoa</taxon>
        <taxon>Arthropoda</taxon>
        <taxon>Hexapoda</taxon>
        <taxon>Insecta</taxon>
        <taxon>Pterygota</taxon>
        <taxon>Neoptera</taxon>
        <taxon>Endopterygota</taxon>
        <taxon>Coleoptera</taxon>
        <taxon>Polyphaga</taxon>
        <taxon>Cucujiformia</taxon>
        <taxon>Curculionidae</taxon>
        <taxon>Dryophthorinae</taxon>
        <taxon>Sitophilus</taxon>
    </lineage>
</organism>
<dbReference type="GO" id="GO:0004712">
    <property type="term" value="F:protein serine/threonine/tyrosine kinase activity"/>
    <property type="evidence" value="ECO:0007669"/>
    <property type="project" value="TreeGrafter"/>
</dbReference>
<dbReference type="InterPro" id="IPR000719">
    <property type="entry name" value="Prot_kinase_dom"/>
</dbReference>
<dbReference type="FunFam" id="3.30.200.20:FF:000131">
    <property type="entry name" value="Dual specificity protein kinase TTK"/>
    <property type="match status" value="1"/>
</dbReference>
<sequence length="564" mass="63949">MKDSLYAIFSMSSLPVWLQDKWNKVYRPRQIRSALQQKGDKKEGFILTPLNKKSLRNRLKPDIEDISESDEEESNDITGSQLSLKNPSNMTAHESCVSMRSLDLCNTFSIANNGFKLKEGEPENSLDVSILYDNKGTICDSIESLNVSTSKLKNDSFDLDFSALSLHTPLKRKEINFNFVTPQINIIPATETKYINKSSQCTITPKVNVCKNSRNKTLFKTPIGKSLNVQHSTRKFPGTPLQIVKCSSSKKSMLAGIYENQNKFIPAHIYGNENYNKIIVNNTEYLIMSLLGKGGSSEVYYGFEPCEKLHVAIKVVNLSNPTTASGYINEVKVLSDLQICDRIIKMHDYEIQNDKLVVVMEKGDKDLSTILKELAGGQSCLSGHLLTFFWMDMLYAVKQIHMKGIIHSDLKPANFIFVGRGLKLIDFGIASKVQEDMTSVYKSNQEGSCNYISPEALNVQNNENINSPNYGKQKYQVHLKSDVWSLGCILYQLVYCRTPFQHLNQLWSKLAAIIDPKFKINYPPAPQVSQRYLNTMKRCLQHDIKSRPSIDELINEYEQALQNL</sequence>
<dbReference type="KEGG" id="soy:115884120"/>
<keyword evidence="2" id="KW-0808">Transferase</keyword>
<gene>
    <name evidence="10" type="primary">LOC115884120</name>
</gene>
<dbReference type="PROSITE" id="PS50011">
    <property type="entry name" value="PROTEIN_KINASE_DOM"/>
    <property type="match status" value="1"/>
</dbReference>
<feature type="region of interest" description="Disordered" evidence="7">
    <location>
        <begin position="64"/>
        <end position="88"/>
    </location>
</feature>
<dbReference type="GO" id="GO:0007094">
    <property type="term" value="P:mitotic spindle assembly checkpoint signaling"/>
    <property type="evidence" value="ECO:0007669"/>
    <property type="project" value="TreeGrafter"/>
</dbReference>
<feature type="compositionally biased region" description="Polar residues" evidence="7">
    <location>
        <begin position="78"/>
        <end position="88"/>
    </location>
</feature>
<dbReference type="GO" id="GO:0007059">
    <property type="term" value="P:chromosome segregation"/>
    <property type="evidence" value="ECO:0007669"/>
    <property type="project" value="TreeGrafter"/>
</dbReference>
<dbReference type="Gene3D" id="3.30.200.20">
    <property type="entry name" value="Phosphorylase Kinase, domain 1"/>
    <property type="match status" value="1"/>
</dbReference>
<feature type="compositionally biased region" description="Acidic residues" evidence="7">
    <location>
        <begin position="64"/>
        <end position="75"/>
    </location>
</feature>